<gene>
    <name evidence="2" type="ORF">D1B31_18290</name>
</gene>
<dbReference type="InterPro" id="IPR041657">
    <property type="entry name" value="HTH_17"/>
</dbReference>
<dbReference type="Proteomes" id="UP000284416">
    <property type="component" value="Unassembled WGS sequence"/>
</dbReference>
<dbReference type="AlphaFoldDB" id="A0A417YPV9"/>
<dbReference type="InterPro" id="IPR010093">
    <property type="entry name" value="SinI_DNA-bd"/>
</dbReference>
<evidence type="ECO:0000259" key="1">
    <source>
        <dbReference type="Pfam" id="PF12728"/>
    </source>
</evidence>
<accession>A0A417YPV9</accession>
<dbReference type="Pfam" id="PF12728">
    <property type="entry name" value="HTH_17"/>
    <property type="match status" value="1"/>
</dbReference>
<name>A0A417YPV9_9BACI</name>
<dbReference type="SUPFAM" id="SSF46955">
    <property type="entry name" value="Putative DNA-binding domain"/>
    <property type="match status" value="1"/>
</dbReference>
<proteinExistence type="predicted"/>
<evidence type="ECO:0000313" key="2">
    <source>
        <dbReference type="EMBL" id="RHW36034.1"/>
    </source>
</evidence>
<comment type="caution">
    <text evidence="2">The sequence shown here is derived from an EMBL/GenBank/DDBJ whole genome shotgun (WGS) entry which is preliminary data.</text>
</comment>
<keyword evidence="3" id="KW-1185">Reference proteome</keyword>
<dbReference type="Gene3D" id="1.10.1660.10">
    <property type="match status" value="1"/>
</dbReference>
<dbReference type="EMBL" id="QWEG01000012">
    <property type="protein sequence ID" value="RHW36034.1"/>
    <property type="molecule type" value="Genomic_DNA"/>
</dbReference>
<sequence>MKVVERNILEVLFMNNLYTVDEVAIMTGLTRRTIQNYLKDGKLKGRKIGVQWRFTEENIQALFNNQDFQAEVTNSNNKMVLEFLNSKERLETEICSVIDYPCLDKNQIDKLTQQIIKFVNTHQLKGNIKFSYQYIKEHNIARFIITGKIQYINQVLQMVN</sequence>
<evidence type="ECO:0000313" key="3">
    <source>
        <dbReference type="Proteomes" id="UP000284416"/>
    </source>
</evidence>
<reference evidence="2 3" key="1">
    <citation type="journal article" date="2017" name="Int. J. Syst. Evol. Microbiol.">
        <title>Bacillus notoginsengisoli sp. nov., a novel bacterium isolated from the rhizosphere of Panax notoginseng.</title>
        <authorList>
            <person name="Zhang M.Y."/>
            <person name="Cheng J."/>
            <person name="Cai Y."/>
            <person name="Zhang T.Y."/>
            <person name="Wu Y.Y."/>
            <person name="Manikprabhu D."/>
            <person name="Li W.J."/>
            <person name="Zhang Y.X."/>
        </authorList>
    </citation>
    <scope>NUCLEOTIDE SEQUENCE [LARGE SCALE GENOMIC DNA]</scope>
    <source>
        <strain evidence="2 3">JCM 30743</strain>
    </source>
</reference>
<feature type="domain" description="Helix-turn-helix" evidence="1">
    <location>
        <begin position="17"/>
        <end position="66"/>
    </location>
</feature>
<protein>
    <submittedName>
        <fullName evidence="2">DNA-binding protein</fullName>
    </submittedName>
</protein>
<keyword evidence="2" id="KW-0238">DNA-binding</keyword>
<organism evidence="2 3">
    <name type="scientific">Neobacillus notoginsengisoli</name>
    <dbReference type="NCBI Taxonomy" id="1578198"/>
    <lineage>
        <taxon>Bacteria</taxon>
        <taxon>Bacillati</taxon>
        <taxon>Bacillota</taxon>
        <taxon>Bacilli</taxon>
        <taxon>Bacillales</taxon>
        <taxon>Bacillaceae</taxon>
        <taxon>Neobacillus</taxon>
    </lineage>
</organism>
<dbReference type="InterPro" id="IPR009061">
    <property type="entry name" value="DNA-bd_dom_put_sf"/>
</dbReference>
<dbReference type="NCBIfam" id="TIGR01764">
    <property type="entry name" value="excise"/>
    <property type="match status" value="1"/>
</dbReference>
<dbReference type="GO" id="GO:0003677">
    <property type="term" value="F:DNA binding"/>
    <property type="evidence" value="ECO:0007669"/>
    <property type="project" value="UniProtKB-KW"/>
</dbReference>